<dbReference type="EMBL" id="CP039690">
    <property type="protein sequence ID" value="QCI65375.1"/>
    <property type="molecule type" value="Genomic_DNA"/>
</dbReference>
<sequence>MTSEQHDLEIDPRLAADSVPVTDLSLCHIRLMNDATYPWLILIPRRDGAVEIADLARADRIALMDEIALASGVLRAMTHCDKLNVAALGNMVPQLHVHVIARFRGDPAWPGPVWGKAPPQAYGDTPRAGLVAALAARLVTG</sequence>
<dbReference type="PIRSF" id="PIRSF000714">
    <property type="entry name" value="HIT"/>
    <property type="match status" value="1"/>
</dbReference>
<accession>A0A4D7B214</accession>
<gene>
    <name evidence="3" type="ORF">E8M01_14865</name>
</gene>
<dbReference type="RefSeq" id="WP_136960822.1">
    <property type="nucleotide sequence ID" value="NZ_CP039690.1"/>
</dbReference>
<dbReference type="InterPro" id="IPR036265">
    <property type="entry name" value="HIT-like_sf"/>
</dbReference>
<dbReference type="Pfam" id="PF01230">
    <property type="entry name" value="HIT"/>
    <property type="match status" value="1"/>
</dbReference>
<dbReference type="InterPro" id="IPR011146">
    <property type="entry name" value="HIT-like"/>
</dbReference>
<evidence type="ECO:0000256" key="1">
    <source>
        <dbReference type="PROSITE-ProRule" id="PRU00464"/>
    </source>
</evidence>
<dbReference type="OrthoDB" id="9799145at2"/>
<evidence type="ECO:0000313" key="4">
    <source>
        <dbReference type="Proteomes" id="UP000298781"/>
    </source>
</evidence>
<evidence type="ECO:0000259" key="2">
    <source>
        <dbReference type="PROSITE" id="PS51084"/>
    </source>
</evidence>
<feature type="domain" description="HIT" evidence="2">
    <location>
        <begin position="40"/>
        <end position="109"/>
    </location>
</feature>
<dbReference type="Proteomes" id="UP000298781">
    <property type="component" value="Chromosome"/>
</dbReference>
<name>A0A4D7B214_9HYPH</name>
<dbReference type="SUPFAM" id="SSF54197">
    <property type="entry name" value="HIT-like"/>
    <property type="match status" value="1"/>
</dbReference>
<dbReference type="AlphaFoldDB" id="A0A4D7B214"/>
<dbReference type="PROSITE" id="PS51084">
    <property type="entry name" value="HIT_2"/>
    <property type="match status" value="1"/>
</dbReference>
<protein>
    <submittedName>
        <fullName evidence="3">HIT domain-containing protein</fullName>
    </submittedName>
</protein>
<proteinExistence type="predicted"/>
<evidence type="ECO:0000313" key="3">
    <source>
        <dbReference type="EMBL" id="QCI65375.1"/>
    </source>
</evidence>
<dbReference type="GO" id="GO:0003824">
    <property type="term" value="F:catalytic activity"/>
    <property type="evidence" value="ECO:0007669"/>
    <property type="project" value="InterPro"/>
</dbReference>
<reference evidence="3 4" key="1">
    <citation type="submission" date="2019-04" db="EMBL/GenBank/DDBJ databases">
        <title>Phreatobacter aquaticus sp. nov.</title>
        <authorList>
            <person name="Choi A."/>
        </authorList>
    </citation>
    <scope>NUCLEOTIDE SEQUENCE [LARGE SCALE GENOMIC DNA]</scope>
    <source>
        <strain evidence="3 4">KCTC 52518</strain>
    </source>
</reference>
<keyword evidence="4" id="KW-1185">Reference proteome</keyword>
<comment type="caution">
    <text evidence="1">Lacks conserved residue(s) required for the propagation of feature annotation.</text>
</comment>
<dbReference type="Gene3D" id="3.30.428.10">
    <property type="entry name" value="HIT-like"/>
    <property type="match status" value="1"/>
</dbReference>
<organism evidence="3 4">
    <name type="scientific">Phreatobacter stygius</name>
    <dbReference type="NCBI Taxonomy" id="1940610"/>
    <lineage>
        <taxon>Bacteria</taxon>
        <taxon>Pseudomonadati</taxon>
        <taxon>Pseudomonadota</taxon>
        <taxon>Alphaproteobacteria</taxon>
        <taxon>Hyphomicrobiales</taxon>
        <taxon>Phreatobacteraceae</taxon>
        <taxon>Phreatobacter</taxon>
    </lineage>
</organism>
<dbReference type="KEGG" id="pstg:E8M01_14865"/>
<dbReference type="InterPro" id="IPR026026">
    <property type="entry name" value="HIT_Hint"/>
</dbReference>